<evidence type="ECO:0000313" key="2">
    <source>
        <dbReference type="EMBL" id="OAN15456.1"/>
    </source>
</evidence>
<accession>A0ABX2VBC6</accession>
<feature type="chain" id="PRO_5047111979" description="Lipoprotein" evidence="1">
    <location>
        <begin position="27"/>
        <end position="191"/>
    </location>
</feature>
<comment type="caution">
    <text evidence="2">The sequence shown here is derived from an EMBL/GenBank/DDBJ whole genome shotgun (WGS) entry which is preliminary data.</text>
</comment>
<protein>
    <recommendedName>
        <fullName evidence="4">Lipoprotein</fullName>
    </recommendedName>
</protein>
<dbReference type="EMBL" id="LVVL01000001">
    <property type="protein sequence ID" value="OAN15456.1"/>
    <property type="molecule type" value="Genomic_DNA"/>
</dbReference>
<sequence>MSMKKTISTALLSIALLVPLSPDAIAETKGPTTQQKNELYQQYEIVIESVNQRHPDGELELAPIYAFRDEDWRPVEEFRKIAKKRSTFRIALTSDEKQAVKPEQSSEINVIADITTDYSQSAERQLCSDTVSVTSESRTKGTWVQKGYTATRIDANQTYEISLGGYYTMDGIVTGHIPTIEFHCGRTGEIS</sequence>
<feature type="signal peptide" evidence="1">
    <location>
        <begin position="1"/>
        <end position="26"/>
    </location>
</feature>
<organism evidence="2 3">
    <name type="scientific">Exiguobacterium undae</name>
    <dbReference type="NCBI Taxonomy" id="169177"/>
    <lineage>
        <taxon>Bacteria</taxon>
        <taxon>Bacillati</taxon>
        <taxon>Bacillota</taxon>
        <taxon>Bacilli</taxon>
        <taxon>Bacillales</taxon>
        <taxon>Bacillales Family XII. Incertae Sedis</taxon>
        <taxon>Exiguobacterium</taxon>
    </lineage>
</organism>
<keyword evidence="1" id="KW-0732">Signal</keyword>
<evidence type="ECO:0000256" key="1">
    <source>
        <dbReference type="SAM" id="SignalP"/>
    </source>
</evidence>
<evidence type="ECO:0000313" key="3">
    <source>
        <dbReference type="Proteomes" id="UP000078447"/>
    </source>
</evidence>
<reference evidence="2 3" key="1">
    <citation type="submission" date="2016-03" db="EMBL/GenBank/DDBJ databases">
        <authorList>
            <person name="Cho S.-Y."/>
            <person name="Lim S."/>
            <person name="Kim H."/>
            <person name="Soh E.H."/>
            <person name="Moon J.S."/>
        </authorList>
    </citation>
    <scope>NUCLEOTIDE SEQUENCE [LARGE SCALE GENOMIC DNA]</scope>
    <source>
        <strain evidence="2 3">KCTC 3810</strain>
    </source>
</reference>
<name>A0ABX2VBC6_9BACL</name>
<dbReference type="Proteomes" id="UP000078447">
    <property type="component" value="Unassembled WGS sequence"/>
</dbReference>
<gene>
    <name evidence="2" type="ORF">A3783_05850</name>
</gene>
<proteinExistence type="predicted"/>
<evidence type="ECO:0008006" key="4">
    <source>
        <dbReference type="Google" id="ProtNLM"/>
    </source>
</evidence>
<keyword evidence="3" id="KW-1185">Reference proteome</keyword>